<dbReference type="EMBL" id="CP002546">
    <property type="protein sequence ID" value="ADY57888.1"/>
    <property type="molecule type" value="Genomic_DNA"/>
</dbReference>
<evidence type="ECO:0008006" key="3">
    <source>
        <dbReference type="Google" id="ProtNLM"/>
    </source>
</evidence>
<evidence type="ECO:0000313" key="2">
    <source>
        <dbReference type="Proteomes" id="UP000006860"/>
    </source>
</evidence>
<reference evidence="2" key="1">
    <citation type="submission" date="2011-02" db="EMBL/GenBank/DDBJ databases">
        <title>The complete genome of Planctomyces brasiliensis DSM 5305.</title>
        <authorList>
            <person name="Lucas S."/>
            <person name="Copeland A."/>
            <person name="Lapidus A."/>
            <person name="Bruce D."/>
            <person name="Goodwin L."/>
            <person name="Pitluck S."/>
            <person name="Kyrpides N."/>
            <person name="Mavromatis K."/>
            <person name="Pagani I."/>
            <person name="Ivanova N."/>
            <person name="Ovchinnikova G."/>
            <person name="Lu M."/>
            <person name="Detter J.C."/>
            <person name="Han C."/>
            <person name="Land M."/>
            <person name="Hauser L."/>
            <person name="Markowitz V."/>
            <person name="Cheng J.-F."/>
            <person name="Hugenholtz P."/>
            <person name="Woyke T."/>
            <person name="Wu D."/>
            <person name="Tindall B."/>
            <person name="Pomrenke H.G."/>
            <person name="Brambilla E."/>
            <person name="Klenk H.-P."/>
            <person name="Eisen J.A."/>
        </authorList>
    </citation>
    <scope>NUCLEOTIDE SEQUENCE [LARGE SCALE GENOMIC DNA]</scope>
    <source>
        <strain evidence="2">ATCC 49424 / DSM 5305 / JCM 21570 / NBRC 103401 / IFAM 1448</strain>
    </source>
</reference>
<gene>
    <name evidence="1" type="ordered locus">Plabr_0259</name>
</gene>
<dbReference type="KEGG" id="pbs:Plabr_0259"/>
<dbReference type="eggNOG" id="ENOG502ZIJZ">
    <property type="taxonomic scope" value="Bacteria"/>
</dbReference>
<sequence length="173" mass="18792">MTLAETIDKMKAKLPELDAIDFGYPLGENLVREANRPNGLPDVFLAQEGARWLVEMYQSSDGLSLPDVHCGSFLKTLAKVVSFDPTSEPNTVVGENEIAVLPFGSTGDGSLFVVECVRGRVLLLSPGPMQAGRYDGLEGKVKEIAATVPQFVELLLIDLEAFINDDQQHVFVA</sequence>
<dbReference type="AlphaFoldDB" id="F0SPI4"/>
<organism evidence="1 2">
    <name type="scientific">Rubinisphaera brasiliensis (strain ATCC 49424 / DSM 5305 / JCM 21570 / IAM 15109 / NBRC 103401 / IFAM 1448)</name>
    <name type="common">Planctomyces brasiliensis</name>
    <dbReference type="NCBI Taxonomy" id="756272"/>
    <lineage>
        <taxon>Bacteria</taxon>
        <taxon>Pseudomonadati</taxon>
        <taxon>Planctomycetota</taxon>
        <taxon>Planctomycetia</taxon>
        <taxon>Planctomycetales</taxon>
        <taxon>Planctomycetaceae</taxon>
        <taxon>Rubinisphaera</taxon>
    </lineage>
</organism>
<dbReference type="Proteomes" id="UP000006860">
    <property type="component" value="Chromosome"/>
</dbReference>
<protein>
    <recommendedName>
        <fullName evidence="3">Knr4/Smi1-like domain-containing protein</fullName>
    </recommendedName>
</protein>
<name>F0SPI4_RUBBR</name>
<keyword evidence="2" id="KW-1185">Reference proteome</keyword>
<proteinExistence type="predicted"/>
<evidence type="ECO:0000313" key="1">
    <source>
        <dbReference type="EMBL" id="ADY57888.1"/>
    </source>
</evidence>
<accession>F0SPI4</accession>
<dbReference type="HOGENOM" id="CLU_1546472_0_0_0"/>